<dbReference type="GO" id="GO:0044281">
    <property type="term" value="P:small molecule metabolic process"/>
    <property type="evidence" value="ECO:0007669"/>
    <property type="project" value="UniProtKB-ARBA"/>
</dbReference>
<dbReference type="SUPFAM" id="SSF51569">
    <property type="entry name" value="Aldolase"/>
    <property type="match status" value="1"/>
</dbReference>
<evidence type="ECO:0000256" key="1">
    <source>
        <dbReference type="ARBA" id="ARBA00023239"/>
    </source>
</evidence>
<dbReference type="PRINTS" id="PR00146">
    <property type="entry name" value="DHPICSNTHASE"/>
</dbReference>
<keyword evidence="2" id="KW-0704">Schiff base</keyword>
<accession>A0A382AG27</accession>
<dbReference type="InterPro" id="IPR002220">
    <property type="entry name" value="DapA-like"/>
</dbReference>
<dbReference type="GO" id="GO:0008840">
    <property type="term" value="F:4-hydroxy-tetrahydrodipicolinate synthase activity"/>
    <property type="evidence" value="ECO:0007669"/>
    <property type="project" value="TreeGrafter"/>
</dbReference>
<evidence type="ECO:0000313" key="3">
    <source>
        <dbReference type="EMBL" id="SVB00456.1"/>
    </source>
</evidence>
<dbReference type="PROSITE" id="PS00666">
    <property type="entry name" value="DHDPS_2"/>
    <property type="match status" value="1"/>
</dbReference>
<dbReference type="Pfam" id="PF00701">
    <property type="entry name" value="DHDPS"/>
    <property type="match status" value="1"/>
</dbReference>
<dbReference type="SMART" id="SM01130">
    <property type="entry name" value="DHDPS"/>
    <property type="match status" value="1"/>
</dbReference>
<feature type="non-terminal residue" evidence="3">
    <location>
        <position position="215"/>
    </location>
</feature>
<evidence type="ECO:0008006" key="4">
    <source>
        <dbReference type="Google" id="ProtNLM"/>
    </source>
</evidence>
<organism evidence="3">
    <name type="scientific">marine metagenome</name>
    <dbReference type="NCBI Taxonomy" id="408172"/>
    <lineage>
        <taxon>unclassified sequences</taxon>
        <taxon>metagenomes</taxon>
        <taxon>ecological metagenomes</taxon>
    </lineage>
</organism>
<dbReference type="EMBL" id="UINC01025242">
    <property type="protein sequence ID" value="SVB00456.1"/>
    <property type="molecule type" value="Genomic_DNA"/>
</dbReference>
<dbReference type="InterPro" id="IPR013785">
    <property type="entry name" value="Aldolase_TIM"/>
</dbReference>
<reference evidence="3" key="1">
    <citation type="submission" date="2018-05" db="EMBL/GenBank/DDBJ databases">
        <authorList>
            <person name="Lanie J.A."/>
            <person name="Ng W.-L."/>
            <person name="Kazmierczak K.M."/>
            <person name="Andrzejewski T.M."/>
            <person name="Davidsen T.M."/>
            <person name="Wayne K.J."/>
            <person name="Tettelin H."/>
            <person name="Glass J.I."/>
            <person name="Rusch D."/>
            <person name="Podicherti R."/>
            <person name="Tsui H.-C.T."/>
            <person name="Winkler M.E."/>
        </authorList>
    </citation>
    <scope>NUCLEOTIDE SEQUENCE</scope>
</reference>
<protein>
    <recommendedName>
        <fullName evidence="4">4-hydroxy-tetrahydrodipicolinate synthase</fullName>
    </recommendedName>
</protein>
<dbReference type="InterPro" id="IPR020625">
    <property type="entry name" value="Schiff_base-form_aldolases_AS"/>
</dbReference>
<name>A0A382AG27_9ZZZZ</name>
<sequence>MKWQLDQYKGVSPAVATPFKSNQDVDEEALKDLLTWYLDAGVHGISIAGSQGEFFALNTDERLRIIEITMEVVNGRVPVYAGTGAVSTRESIYITQAAEAMGVDVVMLITPYFIQPSAGELVVHYSGIAKATKLPVLLYNNPPRTSVNITPETFQKCYEIENIVGIKDSSGDMTQIIEYLRLTDRQALVYSGRDTLIVDIILQGGAGAISPAANV</sequence>
<proteinExistence type="predicted"/>
<dbReference type="AlphaFoldDB" id="A0A382AG27"/>
<dbReference type="PANTHER" id="PTHR12128">
    <property type="entry name" value="DIHYDRODIPICOLINATE SYNTHASE"/>
    <property type="match status" value="1"/>
</dbReference>
<dbReference type="Gene3D" id="3.20.20.70">
    <property type="entry name" value="Aldolase class I"/>
    <property type="match status" value="1"/>
</dbReference>
<keyword evidence="1" id="KW-0456">Lyase</keyword>
<evidence type="ECO:0000256" key="2">
    <source>
        <dbReference type="ARBA" id="ARBA00023270"/>
    </source>
</evidence>
<dbReference type="PANTHER" id="PTHR12128:SF66">
    <property type="entry name" value="4-HYDROXY-2-OXOGLUTARATE ALDOLASE, MITOCHONDRIAL"/>
    <property type="match status" value="1"/>
</dbReference>
<gene>
    <name evidence="3" type="ORF">METZ01_LOCUS153310</name>
</gene>